<dbReference type="Pfam" id="PF00145">
    <property type="entry name" value="DNA_methylase"/>
    <property type="match status" value="1"/>
</dbReference>
<dbReference type="NCBIfam" id="TIGR00675">
    <property type="entry name" value="dcm"/>
    <property type="match status" value="1"/>
</dbReference>
<evidence type="ECO:0008006" key="5">
    <source>
        <dbReference type="Google" id="ProtNLM"/>
    </source>
</evidence>
<dbReference type="PROSITE" id="PS51679">
    <property type="entry name" value="SAM_MT_C5"/>
    <property type="match status" value="1"/>
</dbReference>
<protein>
    <recommendedName>
        <fullName evidence="5">DNA (cytosine-5-)-methyltransferase</fullName>
    </recommendedName>
</protein>
<dbReference type="InterPro" id="IPR001525">
    <property type="entry name" value="C5_MeTfrase"/>
</dbReference>
<keyword evidence="2" id="KW-0808">Transferase</keyword>
<evidence type="ECO:0000256" key="2">
    <source>
        <dbReference type="ARBA" id="ARBA00022679"/>
    </source>
</evidence>
<sequence length="224" mass="25734">MFSGIGGFSLAAKWCWGKELEIVGFVENDKHCQRVLKKHWSDVLIHSDIKNYKYNGTVDLITGGFPCQDINIAGKGVGIEGERSGLWTEFKRIISEVRPKFALIENVPILTNRGLDRVLCNLAEIGYDAEWQCISASEVGAWHKRERIWIVAYPTNSRTKRMYKRENLSHKRQWEFEPELGRVAHGIPSRVDRLRCLGNAVVPQQIYPILQAIADIERQDEREI</sequence>
<organism evidence="4">
    <name type="scientific">marine sediment metagenome</name>
    <dbReference type="NCBI Taxonomy" id="412755"/>
    <lineage>
        <taxon>unclassified sequences</taxon>
        <taxon>metagenomes</taxon>
        <taxon>ecological metagenomes</taxon>
    </lineage>
</organism>
<evidence type="ECO:0000256" key="1">
    <source>
        <dbReference type="ARBA" id="ARBA00022603"/>
    </source>
</evidence>
<dbReference type="GO" id="GO:0008168">
    <property type="term" value="F:methyltransferase activity"/>
    <property type="evidence" value="ECO:0007669"/>
    <property type="project" value="UniProtKB-KW"/>
</dbReference>
<gene>
    <name evidence="4" type="ORF">LCGC14_2301100</name>
</gene>
<dbReference type="SUPFAM" id="SSF53335">
    <property type="entry name" value="S-adenosyl-L-methionine-dependent methyltransferases"/>
    <property type="match status" value="1"/>
</dbReference>
<evidence type="ECO:0000256" key="3">
    <source>
        <dbReference type="ARBA" id="ARBA00022691"/>
    </source>
</evidence>
<proteinExistence type="predicted"/>
<dbReference type="Gene3D" id="3.40.50.150">
    <property type="entry name" value="Vaccinia Virus protein VP39"/>
    <property type="match status" value="1"/>
</dbReference>
<accession>A0A0F9CNZ2</accession>
<dbReference type="PANTHER" id="PTHR46098">
    <property type="entry name" value="TRNA (CYTOSINE(38)-C(5))-METHYLTRANSFERASE"/>
    <property type="match status" value="1"/>
</dbReference>
<dbReference type="EMBL" id="LAZR01032442">
    <property type="protein sequence ID" value="KKL50879.1"/>
    <property type="molecule type" value="Genomic_DNA"/>
</dbReference>
<dbReference type="InterPro" id="IPR029063">
    <property type="entry name" value="SAM-dependent_MTases_sf"/>
</dbReference>
<keyword evidence="3" id="KW-0949">S-adenosyl-L-methionine</keyword>
<dbReference type="PANTHER" id="PTHR46098:SF1">
    <property type="entry name" value="TRNA (CYTOSINE(38)-C(5))-METHYLTRANSFERASE"/>
    <property type="match status" value="1"/>
</dbReference>
<reference evidence="4" key="1">
    <citation type="journal article" date="2015" name="Nature">
        <title>Complex archaea that bridge the gap between prokaryotes and eukaryotes.</title>
        <authorList>
            <person name="Spang A."/>
            <person name="Saw J.H."/>
            <person name="Jorgensen S.L."/>
            <person name="Zaremba-Niedzwiedzka K."/>
            <person name="Martijn J."/>
            <person name="Lind A.E."/>
            <person name="van Eijk R."/>
            <person name="Schleper C."/>
            <person name="Guy L."/>
            <person name="Ettema T.J."/>
        </authorList>
    </citation>
    <scope>NUCLEOTIDE SEQUENCE</scope>
</reference>
<comment type="caution">
    <text evidence="4">The sequence shown here is derived from an EMBL/GenBank/DDBJ whole genome shotgun (WGS) entry which is preliminary data.</text>
</comment>
<dbReference type="GO" id="GO:0032259">
    <property type="term" value="P:methylation"/>
    <property type="evidence" value="ECO:0007669"/>
    <property type="project" value="UniProtKB-KW"/>
</dbReference>
<name>A0A0F9CNZ2_9ZZZZ</name>
<keyword evidence="1" id="KW-0489">Methyltransferase</keyword>
<dbReference type="AlphaFoldDB" id="A0A0F9CNZ2"/>
<dbReference type="InterPro" id="IPR050750">
    <property type="entry name" value="C5-MTase"/>
</dbReference>
<evidence type="ECO:0000313" key="4">
    <source>
        <dbReference type="EMBL" id="KKL50879.1"/>
    </source>
</evidence>